<name>A0A8H9M431_9PSEU</name>
<feature type="compositionally biased region" description="Basic and acidic residues" evidence="1">
    <location>
        <begin position="7"/>
        <end position="20"/>
    </location>
</feature>
<comment type="caution">
    <text evidence="2">The sequence shown here is derived from an EMBL/GenBank/DDBJ whole genome shotgun (WGS) entry which is preliminary data.</text>
</comment>
<feature type="region of interest" description="Disordered" evidence="1">
    <location>
        <begin position="1"/>
        <end position="59"/>
    </location>
</feature>
<gene>
    <name evidence="2" type="ORF">GCM10017566_17000</name>
</gene>
<dbReference type="Proteomes" id="UP000658656">
    <property type="component" value="Unassembled WGS sequence"/>
</dbReference>
<sequence>MPDDNRDDDRPPRPEGRRSLDAIFGEVLPETTSDERDPDSRGDDRERWYRENRPPHHDR</sequence>
<evidence type="ECO:0000313" key="3">
    <source>
        <dbReference type="Proteomes" id="UP000658656"/>
    </source>
</evidence>
<evidence type="ECO:0000256" key="1">
    <source>
        <dbReference type="SAM" id="MobiDB-lite"/>
    </source>
</evidence>
<reference evidence="2" key="1">
    <citation type="journal article" date="2014" name="Int. J. Syst. Evol. Microbiol.">
        <title>Complete genome sequence of Corynebacterium casei LMG S-19264T (=DSM 44701T), isolated from a smear-ripened cheese.</title>
        <authorList>
            <consortium name="US DOE Joint Genome Institute (JGI-PGF)"/>
            <person name="Walter F."/>
            <person name="Albersmeier A."/>
            <person name="Kalinowski J."/>
            <person name="Ruckert C."/>
        </authorList>
    </citation>
    <scope>NUCLEOTIDE SEQUENCE</scope>
    <source>
        <strain evidence="2">CGMCC 4.7679</strain>
    </source>
</reference>
<keyword evidence="3" id="KW-1185">Reference proteome</keyword>
<dbReference type="RefSeq" id="WP_145937343.1">
    <property type="nucleotide sequence ID" value="NZ_BNAV01000002.1"/>
</dbReference>
<accession>A0A8H9M431</accession>
<dbReference type="AlphaFoldDB" id="A0A8H9M431"/>
<organism evidence="2 3">
    <name type="scientific">Amycolatopsis bartoniae</name>
    <dbReference type="NCBI Taxonomy" id="941986"/>
    <lineage>
        <taxon>Bacteria</taxon>
        <taxon>Bacillati</taxon>
        <taxon>Actinomycetota</taxon>
        <taxon>Actinomycetes</taxon>
        <taxon>Pseudonocardiales</taxon>
        <taxon>Pseudonocardiaceae</taxon>
        <taxon>Amycolatopsis</taxon>
    </lineage>
</organism>
<evidence type="ECO:0000313" key="2">
    <source>
        <dbReference type="EMBL" id="GHF44617.1"/>
    </source>
</evidence>
<feature type="compositionally biased region" description="Basic and acidic residues" evidence="1">
    <location>
        <begin position="33"/>
        <end position="59"/>
    </location>
</feature>
<proteinExistence type="predicted"/>
<dbReference type="OrthoDB" id="3700244at2"/>
<dbReference type="EMBL" id="BNAV01000002">
    <property type="protein sequence ID" value="GHF44617.1"/>
    <property type="molecule type" value="Genomic_DNA"/>
</dbReference>
<reference evidence="2" key="2">
    <citation type="submission" date="2020-09" db="EMBL/GenBank/DDBJ databases">
        <authorList>
            <person name="Sun Q."/>
            <person name="Zhou Y."/>
        </authorList>
    </citation>
    <scope>NUCLEOTIDE SEQUENCE</scope>
    <source>
        <strain evidence="2">CGMCC 4.7679</strain>
    </source>
</reference>
<protein>
    <submittedName>
        <fullName evidence="2">Uncharacterized protein</fullName>
    </submittedName>
</protein>